<evidence type="ECO:0000256" key="3">
    <source>
        <dbReference type="PROSITE-ProRule" id="PRU00169"/>
    </source>
</evidence>
<keyword evidence="1 3" id="KW-0597">Phosphoprotein</keyword>
<evidence type="ECO:0000313" key="5">
    <source>
        <dbReference type="EMBL" id="KIL40228.1"/>
    </source>
</evidence>
<sequence>MNDYNIMILDDEEAVTALLKTNLELAGLNRIDIFTDPVQAIAMFRNKKYHILLTDMDMPEMDGIDVLKKVKQYDPMTQVIMTTEKSTIDKTLACLELGANDYVLKPFKSVEYILEVVEYSIKKLERWKEAIKGTVLKQNEASALPKKLERIR</sequence>
<gene>
    <name evidence="5" type="ORF">SD70_14760</name>
</gene>
<dbReference type="PANTHER" id="PTHR44591:SF14">
    <property type="entry name" value="PROTEIN PILG"/>
    <property type="match status" value="1"/>
</dbReference>
<evidence type="ECO:0000256" key="1">
    <source>
        <dbReference type="ARBA" id="ARBA00022553"/>
    </source>
</evidence>
<dbReference type="PROSITE" id="PS50110">
    <property type="entry name" value="RESPONSE_REGULATORY"/>
    <property type="match status" value="1"/>
</dbReference>
<dbReference type="RefSeq" id="WP_041048303.1">
    <property type="nucleotide sequence ID" value="NZ_JXAK01000024.1"/>
</dbReference>
<feature type="modified residue" description="4-aspartylphosphate" evidence="3">
    <location>
        <position position="55"/>
    </location>
</feature>
<evidence type="ECO:0000256" key="2">
    <source>
        <dbReference type="ARBA" id="ARBA00023012"/>
    </source>
</evidence>
<dbReference type="SUPFAM" id="SSF52172">
    <property type="entry name" value="CheY-like"/>
    <property type="match status" value="1"/>
</dbReference>
<keyword evidence="6" id="KW-1185">Reference proteome</keyword>
<evidence type="ECO:0000313" key="6">
    <source>
        <dbReference type="Proteomes" id="UP000031967"/>
    </source>
</evidence>
<dbReference type="InterPro" id="IPR011006">
    <property type="entry name" value="CheY-like_superfamily"/>
</dbReference>
<dbReference type="Proteomes" id="UP000031967">
    <property type="component" value="Unassembled WGS sequence"/>
</dbReference>
<dbReference type="Pfam" id="PF00072">
    <property type="entry name" value="Response_reg"/>
    <property type="match status" value="1"/>
</dbReference>
<dbReference type="SMART" id="SM00448">
    <property type="entry name" value="REC"/>
    <property type="match status" value="1"/>
</dbReference>
<dbReference type="CDD" id="cd00156">
    <property type="entry name" value="REC"/>
    <property type="match status" value="1"/>
</dbReference>
<dbReference type="InterPro" id="IPR001789">
    <property type="entry name" value="Sig_transdc_resp-reg_receiver"/>
</dbReference>
<comment type="caution">
    <text evidence="5">The sequence shown here is derived from an EMBL/GenBank/DDBJ whole genome shotgun (WGS) entry which is preliminary data.</text>
</comment>
<name>A0ABR5AGQ3_9BACL</name>
<keyword evidence="2" id="KW-0902">Two-component regulatory system</keyword>
<organism evidence="5 6">
    <name type="scientific">Gordoniibacillus kamchatkensis</name>
    <dbReference type="NCBI Taxonomy" id="1590651"/>
    <lineage>
        <taxon>Bacteria</taxon>
        <taxon>Bacillati</taxon>
        <taxon>Bacillota</taxon>
        <taxon>Bacilli</taxon>
        <taxon>Bacillales</taxon>
        <taxon>Paenibacillaceae</taxon>
        <taxon>Gordoniibacillus</taxon>
    </lineage>
</organism>
<dbReference type="InterPro" id="IPR050595">
    <property type="entry name" value="Bact_response_regulator"/>
</dbReference>
<dbReference type="Gene3D" id="3.40.50.2300">
    <property type="match status" value="1"/>
</dbReference>
<protein>
    <recommendedName>
        <fullName evidence="4">Response regulatory domain-containing protein</fullName>
    </recommendedName>
</protein>
<reference evidence="5 6" key="1">
    <citation type="submission" date="2014-12" db="EMBL/GenBank/DDBJ databases">
        <title>Draft genome sequence of Paenibacillus kamchatkensis strain B-2647.</title>
        <authorList>
            <person name="Karlyshev A.V."/>
            <person name="Kudryashova E.B."/>
        </authorList>
    </citation>
    <scope>NUCLEOTIDE SEQUENCE [LARGE SCALE GENOMIC DNA]</scope>
    <source>
        <strain evidence="5 6">VKM B-2647</strain>
    </source>
</reference>
<accession>A0ABR5AGQ3</accession>
<dbReference type="EMBL" id="JXAK01000024">
    <property type="protein sequence ID" value="KIL40228.1"/>
    <property type="molecule type" value="Genomic_DNA"/>
</dbReference>
<evidence type="ECO:0000259" key="4">
    <source>
        <dbReference type="PROSITE" id="PS50110"/>
    </source>
</evidence>
<dbReference type="PANTHER" id="PTHR44591">
    <property type="entry name" value="STRESS RESPONSE REGULATOR PROTEIN 1"/>
    <property type="match status" value="1"/>
</dbReference>
<proteinExistence type="predicted"/>
<feature type="domain" description="Response regulatory" evidence="4">
    <location>
        <begin position="5"/>
        <end position="120"/>
    </location>
</feature>